<dbReference type="InterPro" id="IPR050736">
    <property type="entry name" value="Sensor_HK_Regulatory"/>
</dbReference>
<dbReference type="Pfam" id="PF07696">
    <property type="entry name" value="7TMR-DISMED2"/>
    <property type="match status" value="1"/>
</dbReference>
<feature type="signal peptide" evidence="7">
    <location>
        <begin position="1"/>
        <end position="24"/>
    </location>
</feature>
<evidence type="ECO:0000256" key="5">
    <source>
        <dbReference type="ARBA" id="ARBA00023012"/>
    </source>
</evidence>
<keyword evidence="4 9" id="KW-0418">Kinase</keyword>
<sequence length="670" mass="75572">MARFVVLCVWMIYSLGGTYSSAFAEGVRDPDLYCYKNSVKPLNEFITYSRSKRAAPSFEDVLSGTVALRPMDRDAIHFGTTNDVFWFHLSLENCEARAEDYMLLTHNVRLAELVIYKTTNPEKSILFDTNTKGATVAILKKYGTIATPFSLGAGEKVDFYFKVKAHNAMSFPVEIQYENEFAYRQGKEKAILSAIIAAIISLIAFNALMFVFTRMQVFSFYVLIELASLGYLLHHIGWTTANLWGDGPFDHLGAGLLSVLATMMIVQFNRYYFETRKKALLLDRVLRFFVWAMGLWCVAKILTMFGDFIAPVVLNYYAYIFAYPSFFVVLGAAVYFSFWKRQKTTLNKIASYLILTAWVVLVGNIMIIGLRANSILPDAGVSPAIEFGYAVLIEAVLVSLALAIRIKTLYNEREKLSVQSLELIRREQKLLTERELANQSAIETGKLILSVGHDSQQMLAAIRNYSDILIRDKNLEKVKVIGQAMKDSSLILMDILRNAMNAGDRRSIALEVQPEEFDARSTFDALNLIYKQIVRENNNQLSFKGADVVLKTDRVVLMRIIGNFISNATKYTQDGKILVTCRKRKNAIALEVWDTGCGMSENELKSFLNATFKLRSVADQEKYKGTGVGLQVCLELAEKIDGDIQFFSQQNKGTRAVLLIPAKHNVERLG</sequence>
<dbReference type="Proteomes" id="UP001268683">
    <property type="component" value="Chromosome"/>
</dbReference>
<dbReference type="PANTHER" id="PTHR43711">
    <property type="entry name" value="TWO-COMPONENT HISTIDINE KINASE"/>
    <property type="match status" value="1"/>
</dbReference>
<evidence type="ECO:0000256" key="6">
    <source>
        <dbReference type="SAM" id="Phobius"/>
    </source>
</evidence>
<dbReference type="InterPro" id="IPR005467">
    <property type="entry name" value="His_kinase_dom"/>
</dbReference>
<dbReference type="AlphaFoldDB" id="A0AA52EF71"/>
<feature type="transmembrane region" description="Helical" evidence="6">
    <location>
        <begin position="218"/>
        <end position="240"/>
    </location>
</feature>
<dbReference type="SUPFAM" id="SSF55874">
    <property type="entry name" value="ATPase domain of HSP90 chaperone/DNA topoisomerase II/histidine kinase"/>
    <property type="match status" value="1"/>
</dbReference>
<dbReference type="GO" id="GO:0004673">
    <property type="term" value="F:protein histidine kinase activity"/>
    <property type="evidence" value="ECO:0007669"/>
    <property type="project" value="UniProtKB-EC"/>
</dbReference>
<comment type="catalytic activity">
    <reaction evidence="1">
        <text>ATP + protein L-histidine = ADP + protein N-phospho-L-histidine.</text>
        <dbReference type="EC" id="2.7.13.3"/>
    </reaction>
</comment>
<evidence type="ECO:0000259" key="8">
    <source>
        <dbReference type="PROSITE" id="PS50109"/>
    </source>
</evidence>
<dbReference type="InterPro" id="IPR011623">
    <property type="entry name" value="7TMR_DISM_rcpt_extracell_dom1"/>
</dbReference>
<dbReference type="PRINTS" id="PR00344">
    <property type="entry name" value="BCTRLSENSOR"/>
</dbReference>
<feature type="transmembrane region" description="Helical" evidence="6">
    <location>
        <begin position="387"/>
        <end position="406"/>
    </location>
</feature>
<keyword evidence="6" id="KW-0812">Transmembrane</keyword>
<dbReference type="InterPro" id="IPR036890">
    <property type="entry name" value="HATPase_C_sf"/>
</dbReference>
<feature type="transmembrane region" description="Helical" evidence="6">
    <location>
        <begin position="349"/>
        <end position="367"/>
    </location>
</feature>
<dbReference type="EMBL" id="CP123872">
    <property type="protein sequence ID" value="WND01422.1"/>
    <property type="molecule type" value="Genomic_DNA"/>
</dbReference>
<dbReference type="PROSITE" id="PS50109">
    <property type="entry name" value="HIS_KIN"/>
    <property type="match status" value="1"/>
</dbReference>
<keyword evidence="3" id="KW-0808">Transferase</keyword>
<evidence type="ECO:0000256" key="3">
    <source>
        <dbReference type="ARBA" id="ARBA00022679"/>
    </source>
</evidence>
<dbReference type="KEGG" id="tmk:QGN29_07605"/>
<dbReference type="SMART" id="SM00387">
    <property type="entry name" value="HATPase_c"/>
    <property type="match status" value="1"/>
</dbReference>
<evidence type="ECO:0000313" key="9">
    <source>
        <dbReference type="EMBL" id="WND01422.1"/>
    </source>
</evidence>
<dbReference type="InterPro" id="IPR003594">
    <property type="entry name" value="HATPase_dom"/>
</dbReference>
<feature type="transmembrane region" description="Helical" evidence="6">
    <location>
        <begin position="252"/>
        <end position="273"/>
    </location>
</feature>
<dbReference type="InterPro" id="IPR011622">
    <property type="entry name" value="7TMR_DISM_rcpt_extracell_dom2"/>
</dbReference>
<dbReference type="EC" id="2.7.13.3" evidence="2"/>
<dbReference type="PANTHER" id="PTHR43711:SF31">
    <property type="entry name" value="HISTIDINE KINASE"/>
    <property type="match status" value="1"/>
</dbReference>
<feature type="domain" description="Histidine kinase" evidence="8">
    <location>
        <begin position="450"/>
        <end position="664"/>
    </location>
</feature>
<feature type="transmembrane region" description="Helical" evidence="6">
    <location>
        <begin position="285"/>
        <end position="310"/>
    </location>
</feature>
<dbReference type="GO" id="GO:0000160">
    <property type="term" value="P:phosphorelay signal transduction system"/>
    <property type="evidence" value="ECO:0007669"/>
    <property type="project" value="UniProtKB-KW"/>
</dbReference>
<dbReference type="Gene3D" id="2.60.40.2380">
    <property type="match status" value="1"/>
</dbReference>
<dbReference type="Pfam" id="PF02518">
    <property type="entry name" value="HATPase_c"/>
    <property type="match status" value="1"/>
</dbReference>
<reference evidence="9" key="1">
    <citation type="submission" date="2023-04" db="EMBL/GenBank/DDBJ databases">
        <title>Complete genome sequence of Temperatibacter marinus.</title>
        <authorList>
            <person name="Rong J.-C."/>
            <person name="Yi M.-L."/>
            <person name="Zhao Q."/>
        </authorList>
    </citation>
    <scope>NUCLEOTIDE SEQUENCE</scope>
    <source>
        <strain evidence="9">NBRC 110045</strain>
    </source>
</reference>
<dbReference type="RefSeq" id="WP_310797250.1">
    <property type="nucleotide sequence ID" value="NZ_CP123872.1"/>
</dbReference>
<name>A0AA52EF71_9PROT</name>
<gene>
    <name evidence="9" type="ORF">QGN29_07605</name>
</gene>
<evidence type="ECO:0000256" key="1">
    <source>
        <dbReference type="ARBA" id="ARBA00000085"/>
    </source>
</evidence>
<keyword evidence="6" id="KW-1133">Transmembrane helix</keyword>
<evidence type="ECO:0000256" key="7">
    <source>
        <dbReference type="SAM" id="SignalP"/>
    </source>
</evidence>
<dbReference type="Pfam" id="PF07695">
    <property type="entry name" value="7TMR-DISM_7TM"/>
    <property type="match status" value="1"/>
</dbReference>
<dbReference type="Gene3D" id="3.30.565.10">
    <property type="entry name" value="Histidine kinase-like ATPase, C-terminal domain"/>
    <property type="match status" value="1"/>
</dbReference>
<keyword evidence="5" id="KW-0902">Two-component regulatory system</keyword>
<feature type="transmembrane region" description="Helical" evidence="6">
    <location>
        <begin position="316"/>
        <end position="337"/>
    </location>
</feature>
<dbReference type="InterPro" id="IPR004358">
    <property type="entry name" value="Sig_transdc_His_kin-like_C"/>
</dbReference>
<keyword evidence="6" id="KW-0472">Membrane</keyword>
<feature type="chain" id="PRO_5041416995" description="histidine kinase" evidence="7">
    <location>
        <begin position="25"/>
        <end position="670"/>
    </location>
</feature>
<evidence type="ECO:0000256" key="2">
    <source>
        <dbReference type="ARBA" id="ARBA00012438"/>
    </source>
</evidence>
<proteinExistence type="predicted"/>
<protein>
    <recommendedName>
        <fullName evidence="2">histidine kinase</fullName>
        <ecNumber evidence="2">2.7.13.3</ecNumber>
    </recommendedName>
</protein>
<keyword evidence="10" id="KW-1185">Reference proteome</keyword>
<keyword evidence="7" id="KW-0732">Signal</keyword>
<feature type="transmembrane region" description="Helical" evidence="6">
    <location>
        <begin position="190"/>
        <end position="211"/>
    </location>
</feature>
<evidence type="ECO:0000256" key="4">
    <source>
        <dbReference type="ARBA" id="ARBA00022777"/>
    </source>
</evidence>
<organism evidence="9 10">
    <name type="scientific">Temperatibacter marinus</name>
    <dbReference type="NCBI Taxonomy" id="1456591"/>
    <lineage>
        <taxon>Bacteria</taxon>
        <taxon>Pseudomonadati</taxon>
        <taxon>Pseudomonadota</taxon>
        <taxon>Alphaproteobacteria</taxon>
        <taxon>Kordiimonadales</taxon>
        <taxon>Temperatibacteraceae</taxon>
        <taxon>Temperatibacter</taxon>
    </lineage>
</organism>
<evidence type="ECO:0000313" key="10">
    <source>
        <dbReference type="Proteomes" id="UP001268683"/>
    </source>
</evidence>
<accession>A0AA52EF71</accession>